<feature type="compositionally biased region" description="Basic residues" evidence="1">
    <location>
        <begin position="79"/>
        <end position="102"/>
    </location>
</feature>
<evidence type="ECO:0000313" key="3">
    <source>
        <dbReference type="Proteomes" id="UP001412067"/>
    </source>
</evidence>
<organism evidence="2 3">
    <name type="scientific">Platanthera guangdongensis</name>
    <dbReference type="NCBI Taxonomy" id="2320717"/>
    <lineage>
        <taxon>Eukaryota</taxon>
        <taxon>Viridiplantae</taxon>
        <taxon>Streptophyta</taxon>
        <taxon>Embryophyta</taxon>
        <taxon>Tracheophyta</taxon>
        <taxon>Spermatophyta</taxon>
        <taxon>Magnoliopsida</taxon>
        <taxon>Liliopsida</taxon>
        <taxon>Asparagales</taxon>
        <taxon>Orchidaceae</taxon>
        <taxon>Orchidoideae</taxon>
        <taxon>Orchideae</taxon>
        <taxon>Orchidinae</taxon>
        <taxon>Platanthera</taxon>
    </lineage>
</organism>
<protein>
    <submittedName>
        <fullName evidence="2">Uncharacterized protein</fullName>
    </submittedName>
</protein>
<feature type="region of interest" description="Disordered" evidence="1">
    <location>
        <begin position="75"/>
        <end position="102"/>
    </location>
</feature>
<evidence type="ECO:0000256" key="1">
    <source>
        <dbReference type="SAM" id="MobiDB-lite"/>
    </source>
</evidence>
<dbReference type="Proteomes" id="UP001412067">
    <property type="component" value="Unassembled WGS sequence"/>
</dbReference>
<name>A0ABR2MWH9_9ASPA</name>
<accession>A0ABR2MWH9</accession>
<evidence type="ECO:0000313" key="2">
    <source>
        <dbReference type="EMBL" id="KAK8968227.1"/>
    </source>
</evidence>
<reference evidence="2 3" key="1">
    <citation type="journal article" date="2022" name="Nat. Plants">
        <title>Genomes of leafy and leafless Platanthera orchids illuminate the evolution of mycoheterotrophy.</title>
        <authorList>
            <person name="Li M.H."/>
            <person name="Liu K.W."/>
            <person name="Li Z."/>
            <person name="Lu H.C."/>
            <person name="Ye Q.L."/>
            <person name="Zhang D."/>
            <person name="Wang J.Y."/>
            <person name="Li Y.F."/>
            <person name="Zhong Z.M."/>
            <person name="Liu X."/>
            <person name="Yu X."/>
            <person name="Liu D.K."/>
            <person name="Tu X.D."/>
            <person name="Liu B."/>
            <person name="Hao Y."/>
            <person name="Liao X.Y."/>
            <person name="Jiang Y.T."/>
            <person name="Sun W.H."/>
            <person name="Chen J."/>
            <person name="Chen Y.Q."/>
            <person name="Ai Y."/>
            <person name="Zhai J.W."/>
            <person name="Wu S.S."/>
            <person name="Zhou Z."/>
            <person name="Hsiao Y.Y."/>
            <person name="Wu W.L."/>
            <person name="Chen Y.Y."/>
            <person name="Lin Y.F."/>
            <person name="Hsu J.L."/>
            <person name="Li C.Y."/>
            <person name="Wang Z.W."/>
            <person name="Zhao X."/>
            <person name="Zhong W.Y."/>
            <person name="Ma X.K."/>
            <person name="Ma L."/>
            <person name="Huang J."/>
            <person name="Chen G.Z."/>
            <person name="Huang M.Z."/>
            <person name="Huang L."/>
            <person name="Peng D.H."/>
            <person name="Luo Y.B."/>
            <person name="Zou S.Q."/>
            <person name="Chen S.P."/>
            <person name="Lan S."/>
            <person name="Tsai W.C."/>
            <person name="Van de Peer Y."/>
            <person name="Liu Z.J."/>
        </authorList>
    </citation>
    <scope>NUCLEOTIDE SEQUENCE [LARGE SCALE GENOMIC DNA]</scope>
    <source>
        <strain evidence="2">Lor288</strain>
    </source>
</reference>
<dbReference type="EMBL" id="JBBWWR010000004">
    <property type="protein sequence ID" value="KAK8968227.1"/>
    <property type="molecule type" value="Genomic_DNA"/>
</dbReference>
<keyword evidence="3" id="KW-1185">Reference proteome</keyword>
<sequence>MCRTGRAASTAQSETRKRMARAAQARGLCVAEGHACGAKLAQHLLHRQCGLRRTNGAARARGLHTPEATRAKHVVQSPRGRRPPLHGRTHAAARPPHDRRQHGPCMLHSLHRPLESDYSIHFDVALVVKYDCPAKDKEPDDEFVGEEIHQKQIQFSDDKQGIDEVVSLEKEIAFEAMEEDDSDLELPNLLFNEEEEDQEVKDFFPPRKTTPSSFSLSRHHDERFRCGEIQRLVLSCRCPREMKGGGGEEDLGDCTLDCCGLCLANFQDSAKLCFDPIGEARTVGHEKFLDFRPDGDEFALLAAGMHPSSMQF</sequence>
<comment type="caution">
    <text evidence="2">The sequence shown here is derived from an EMBL/GenBank/DDBJ whole genome shotgun (WGS) entry which is preliminary data.</text>
</comment>
<gene>
    <name evidence="2" type="ORF">KSP40_PGU005625</name>
</gene>
<proteinExistence type="predicted"/>